<evidence type="ECO:0000256" key="5">
    <source>
        <dbReference type="ARBA" id="ARBA00023002"/>
    </source>
</evidence>
<reference evidence="8 9" key="1">
    <citation type="submission" date="2020-05" db="EMBL/GenBank/DDBJ databases">
        <title>Whole genome shotgun sequence of Streptomyces microflavus NBRC 13062.</title>
        <authorList>
            <person name="Komaki H."/>
            <person name="Tamura T."/>
        </authorList>
    </citation>
    <scope>NUCLEOTIDE SEQUENCE [LARGE SCALE GENOMIC DNA]</scope>
    <source>
        <strain evidence="8 9">NBRC 13062</strain>
    </source>
</reference>
<evidence type="ECO:0000313" key="9">
    <source>
        <dbReference type="Proteomes" id="UP000498740"/>
    </source>
</evidence>
<dbReference type="InterPro" id="IPR009100">
    <property type="entry name" value="AcylCoA_DH/oxidase_NM_dom_sf"/>
</dbReference>
<protein>
    <submittedName>
        <fullName evidence="8">Acyl-CoA oxidase</fullName>
    </submittedName>
</protein>
<name>A0A7J0CGR0_STRMI</name>
<evidence type="ECO:0000256" key="1">
    <source>
        <dbReference type="ARBA" id="ARBA00001974"/>
    </source>
</evidence>
<comment type="similarity">
    <text evidence="2">Belongs to the acyl-CoA oxidase family.</text>
</comment>
<keyword evidence="3" id="KW-0285">Flavoprotein</keyword>
<dbReference type="InterPro" id="IPR002655">
    <property type="entry name" value="Acyl-CoA_oxidase_C"/>
</dbReference>
<evidence type="ECO:0000313" key="8">
    <source>
        <dbReference type="EMBL" id="GFN01656.1"/>
    </source>
</evidence>
<proteinExistence type="inferred from homology"/>
<dbReference type="SUPFAM" id="SSF47203">
    <property type="entry name" value="Acyl-CoA dehydrogenase C-terminal domain-like"/>
    <property type="match status" value="2"/>
</dbReference>
<feature type="domain" description="Acyl-CoA oxidase C-alpha1" evidence="7">
    <location>
        <begin position="284"/>
        <end position="428"/>
    </location>
</feature>
<dbReference type="GO" id="GO:0005504">
    <property type="term" value="F:fatty acid binding"/>
    <property type="evidence" value="ECO:0007669"/>
    <property type="project" value="TreeGrafter"/>
</dbReference>
<sequence>MTDSQIPDSASVSAAPVSAALADVLFAGHLDTTHERWRRLFSSAPFRFEEGLTHRERIDLSYDRLRLVNETVEAPQALASDPVELTAIHEWAGVVDPGMATIVSIHYNLFFGSLVDHEAAGRDLGEYVRVDRIGTFLCTEVAHGNDAVHMETTATFDRAARGFVLNTPTAGAAKFMPNTGPAGGAKGAVVAARLIVDGTDHGVFLFLTPLSDSDGSPLPGVEVRPLPQTASSPVDHCATTFHGVRLPFSALLQGDHGRLTPDGEFTSALGSPRRRFLQSIGRVTMGKLCMTAHSLGVMRHALDVAMRYAYTRVTSGMTNGQRVPLIAHRGHHTPLLDAVATTYAATLLQRSVVRQWDRATGEDREAYERLTAISKAWITWRARAVMTECRERCGAQGLIQANGIALQLASIEGTITAEGDNAVILQKAGGEMLLGGVDLKPESEIAPADRELTDPQFLQDLLADIERISHARAKARLRQRAASPLARWNATVTPAVALADAHVHRLAAESLLTAAGQVPSGLPADLLRGLHALFTLRRVAAHSGDLLARRRLTAEQVEHLPDAVDAVLGFLEPHALTLTRAFGVSETLLETHPMLSA</sequence>
<dbReference type="SUPFAM" id="SSF56645">
    <property type="entry name" value="Acyl-CoA dehydrogenase NM domain-like"/>
    <property type="match status" value="1"/>
</dbReference>
<evidence type="ECO:0000256" key="4">
    <source>
        <dbReference type="ARBA" id="ARBA00022827"/>
    </source>
</evidence>
<dbReference type="Gene3D" id="2.40.110.10">
    <property type="entry name" value="Butyryl-CoA Dehydrogenase, subunit A, domain 2"/>
    <property type="match status" value="1"/>
</dbReference>
<feature type="domain" description="Acyl-CoA oxidase C-terminal" evidence="6">
    <location>
        <begin position="472"/>
        <end position="589"/>
    </location>
</feature>
<dbReference type="InterPro" id="IPR055060">
    <property type="entry name" value="ACOX_C_alpha1"/>
</dbReference>
<evidence type="ECO:0000256" key="3">
    <source>
        <dbReference type="ARBA" id="ARBA00022630"/>
    </source>
</evidence>
<dbReference type="EMBL" id="BLWD01000001">
    <property type="protein sequence ID" value="GFN01656.1"/>
    <property type="molecule type" value="Genomic_DNA"/>
</dbReference>
<keyword evidence="5" id="KW-0560">Oxidoreductase</keyword>
<dbReference type="Pfam" id="PF22924">
    <property type="entry name" value="ACOX_C_alpha1"/>
    <property type="match status" value="1"/>
</dbReference>
<dbReference type="Proteomes" id="UP000498740">
    <property type="component" value="Unassembled WGS sequence"/>
</dbReference>
<comment type="cofactor">
    <cofactor evidence="1">
        <name>FAD</name>
        <dbReference type="ChEBI" id="CHEBI:57692"/>
    </cofactor>
</comment>
<evidence type="ECO:0000259" key="7">
    <source>
        <dbReference type="Pfam" id="PF22924"/>
    </source>
</evidence>
<evidence type="ECO:0000256" key="2">
    <source>
        <dbReference type="ARBA" id="ARBA00006288"/>
    </source>
</evidence>
<dbReference type="Pfam" id="PF01756">
    <property type="entry name" value="ACOX"/>
    <property type="match status" value="1"/>
</dbReference>
<dbReference type="InterPro" id="IPR046373">
    <property type="entry name" value="Acyl-CoA_Oxase/DH_mid-dom_sf"/>
</dbReference>
<dbReference type="PANTHER" id="PTHR10909:SF382">
    <property type="entry name" value="ACYL-COENZYME A OXIDASE"/>
    <property type="match status" value="1"/>
</dbReference>
<accession>A0A7J0CGR0</accession>
<dbReference type="AlphaFoldDB" id="A0A7J0CGR0"/>
<dbReference type="PANTHER" id="PTHR10909">
    <property type="entry name" value="ELECTRON TRANSPORT OXIDOREDUCTASE"/>
    <property type="match status" value="1"/>
</dbReference>
<gene>
    <name evidence="8" type="ORF">Smic_02120</name>
</gene>
<evidence type="ECO:0000259" key="6">
    <source>
        <dbReference type="Pfam" id="PF01756"/>
    </source>
</evidence>
<dbReference type="InterPro" id="IPR036250">
    <property type="entry name" value="AcylCo_DH-like_C"/>
</dbReference>
<comment type="caution">
    <text evidence="8">The sequence shown here is derived from an EMBL/GenBank/DDBJ whole genome shotgun (WGS) entry which is preliminary data.</text>
</comment>
<keyword evidence="4" id="KW-0274">FAD</keyword>
<dbReference type="GO" id="GO:0055088">
    <property type="term" value="P:lipid homeostasis"/>
    <property type="evidence" value="ECO:0007669"/>
    <property type="project" value="TreeGrafter"/>
</dbReference>
<dbReference type="RefSeq" id="WP_032754138.1">
    <property type="nucleotide sequence ID" value="NZ_BMUG01000005.1"/>
</dbReference>
<dbReference type="GO" id="GO:0033540">
    <property type="term" value="P:fatty acid beta-oxidation using acyl-CoA oxidase"/>
    <property type="evidence" value="ECO:0007669"/>
    <property type="project" value="TreeGrafter"/>
</dbReference>
<dbReference type="Gene3D" id="1.20.140.10">
    <property type="entry name" value="Butyryl-CoA Dehydrogenase, subunit A, domain 3"/>
    <property type="match status" value="2"/>
</dbReference>
<organism evidence="8 9">
    <name type="scientific">Streptomyces microflavus</name>
    <name type="common">Streptomyces lipmanii</name>
    <dbReference type="NCBI Taxonomy" id="1919"/>
    <lineage>
        <taxon>Bacteria</taxon>
        <taxon>Bacillati</taxon>
        <taxon>Actinomycetota</taxon>
        <taxon>Actinomycetes</taxon>
        <taxon>Kitasatosporales</taxon>
        <taxon>Streptomycetaceae</taxon>
        <taxon>Streptomyces</taxon>
    </lineage>
</organism>
<dbReference type="InterPro" id="IPR012258">
    <property type="entry name" value="Acyl-CoA_oxidase"/>
</dbReference>
<dbReference type="PIRSF" id="PIRSF000168">
    <property type="entry name" value="Acyl-CoA_oxidase"/>
    <property type="match status" value="1"/>
</dbReference>
<dbReference type="GO" id="GO:0071949">
    <property type="term" value="F:FAD binding"/>
    <property type="evidence" value="ECO:0007669"/>
    <property type="project" value="InterPro"/>
</dbReference>
<dbReference type="GO" id="GO:0003997">
    <property type="term" value="F:acyl-CoA oxidase activity"/>
    <property type="evidence" value="ECO:0007669"/>
    <property type="project" value="InterPro"/>
</dbReference>